<evidence type="ECO:0000313" key="3">
    <source>
        <dbReference type="Proteomes" id="UP000295302"/>
    </source>
</evidence>
<organism evidence="2 3">
    <name type="scientific">Nonomuraea terrae</name>
    <dbReference type="NCBI Taxonomy" id="2530383"/>
    <lineage>
        <taxon>Bacteria</taxon>
        <taxon>Bacillati</taxon>
        <taxon>Actinomycetota</taxon>
        <taxon>Actinomycetes</taxon>
        <taxon>Streptosporangiales</taxon>
        <taxon>Streptosporangiaceae</taxon>
        <taxon>Nonomuraea</taxon>
    </lineage>
</organism>
<dbReference type="EMBL" id="SMKQ01000103">
    <property type="protein sequence ID" value="TDD44197.1"/>
    <property type="molecule type" value="Genomic_DNA"/>
</dbReference>
<reference evidence="2 3" key="1">
    <citation type="submission" date="2019-03" db="EMBL/GenBank/DDBJ databases">
        <title>Draft genome sequences of novel Actinobacteria.</title>
        <authorList>
            <person name="Sahin N."/>
            <person name="Ay H."/>
            <person name="Saygin H."/>
        </authorList>
    </citation>
    <scope>NUCLEOTIDE SEQUENCE [LARGE SCALE GENOMIC DNA]</scope>
    <source>
        <strain evidence="2 3">CH32</strain>
    </source>
</reference>
<dbReference type="Pfam" id="PF13751">
    <property type="entry name" value="DDE_Tnp_1_6"/>
    <property type="match status" value="1"/>
</dbReference>
<protein>
    <recommendedName>
        <fullName evidence="1">Transposase DDE domain-containing protein</fullName>
    </recommendedName>
</protein>
<dbReference type="RefSeq" id="WP_132616954.1">
    <property type="nucleotide sequence ID" value="NZ_SMKQ01000103.1"/>
</dbReference>
<feature type="domain" description="Transposase DDE" evidence="1">
    <location>
        <begin position="30"/>
        <end position="83"/>
    </location>
</feature>
<gene>
    <name evidence="2" type="ORF">E1286_27580</name>
</gene>
<dbReference type="OrthoDB" id="3544296at2"/>
<evidence type="ECO:0000313" key="2">
    <source>
        <dbReference type="EMBL" id="TDD44197.1"/>
    </source>
</evidence>
<sequence length="95" mass="10834">MLLDQSPQARARTGFDRTAFTIDWNNRQVTCPQGTRNTSWIPCAQRGTDAIRFSGRDCQPCPVRQACTTATVRGRQLTIRHQRRRRGKGFGRTGR</sequence>
<accession>A0A4V2YL00</accession>
<evidence type="ECO:0000259" key="1">
    <source>
        <dbReference type="Pfam" id="PF13751"/>
    </source>
</evidence>
<proteinExistence type="predicted"/>
<dbReference type="Proteomes" id="UP000295302">
    <property type="component" value="Unassembled WGS sequence"/>
</dbReference>
<comment type="caution">
    <text evidence="2">The sequence shown here is derived from an EMBL/GenBank/DDBJ whole genome shotgun (WGS) entry which is preliminary data.</text>
</comment>
<dbReference type="InterPro" id="IPR025668">
    <property type="entry name" value="Tnp_DDE_dom"/>
</dbReference>
<keyword evidence="3" id="KW-1185">Reference proteome</keyword>
<dbReference type="AlphaFoldDB" id="A0A4V2YL00"/>
<name>A0A4V2YL00_9ACTN</name>